<proteinExistence type="predicted"/>
<evidence type="ECO:0000313" key="2">
    <source>
        <dbReference type="Proteomes" id="UP000076587"/>
    </source>
</evidence>
<organism evidence="1 2">
    <name type="scientific">Pseudoalteromonas luteoviolacea NCIMB 1942</name>
    <dbReference type="NCBI Taxonomy" id="1365253"/>
    <lineage>
        <taxon>Bacteria</taxon>
        <taxon>Pseudomonadati</taxon>
        <taxon>Pseudomonadota</taxon>
        <taxon>Gammaproteobacteria</taxon>
        <taxon>Alteromonadales</taxon>
        <taxon>Pseudoalteromonadaceae</taxon>
        <taxon>Pseudoalteromonas</taxon>
    </lineage>
</organism>
<dbReference type="PATRIC" id="fig|1365253.3.peg.4371"/>
<protein>
    <submittedName>
        <fullName evidence="1">Uncharacterized protein</fullName>
    </submittedName>
</protein>
<dbReference type="EMBL" id="AUXT01000199">
    <property type="protein sequence ID" value="KZN44042.1"/>
    <property type="molecule type" value="Genomic_DNA"/>
</dbReference>
<name>A0A166Z8C0_9GAMM</name>
<accession>A0A166Z8C0</accession>
<dbReference type="Proteomes" id="UP000076587">
    <property type="component" value="Unassembled WGS sequence"/>
</dbReference>
<sequence>MLVKIKGTEEVIFRSTPSQCKDAYPDKVEKTFNTYDDNGVLLKPATSPRPVEFVYEKTRFEQQALLNDTDWYLTRKIETGESIPDDIQQSRAEARAFLSSS</sequence>
<gene>
    <name evidence="1" type="ORF">N482_18085</name>
</gene>
<dbReference type="RefSeq" id="WP_063378714.1">
    <property type="nucleotide sequence ID" value="NZ_AUXT01000199.1"/>
</dbReference>
<reference evidence="1 2" key="1">
    <citation type="submission" date="2013-07" db="EMBL/GenBank/DDBJ databases">
        <title>Comparative Genomic and Metabolomic Analysis of Twelve Strains of Pseudoalteromonas luteoviolacea.</title>
        <authorList>
            <person name="Vynne N.G."/>
            <person name="Mansson M."/>
            <person name="Gram L."/>
        </authorList>
    </citation>
    <scope>NUCLEOTIDE SEQUENCE [LARGE SCALE GENOMIC DNA]</scope>
    <source>
        <strain evidence="1 2">NCIMB 1942</strain>
    </source>
</reference>
<dbReference type="OrthoDB" id="5918096at2"/>
<dbReference type="AlphaFoldDB" id="A0A166Z8C0"/>
<evidence type="ECO:0000313" key="1">
    <source>
        <dbReference type="EMBL" id="KZN44042.1"/>
    </source>
</evidence>
<comment type="caution">
    <text evidence="1">The sequence shown here is derived from an EMBL/GenBank/DDBJ whole genome shotgun (WGS) entry which is preliminary data.</text>
</comment>